<evidence type="ECO:0000313" key="2">
    <source>
        <dbReference type="EMBL" id="KAL1266081.1"/>
    </source>
</evidence>
<protein>
    <recommendedName>
        <fullName evidence="4">Secreted protein</fullName>
    </recommendedName>
</protein>
<keyword evidence="3" id="KW-1185">Reference proteome</keyword>
<evidence type="ECO:0000313" key="3">
    <source>
        <dbReference type="Proteomes" id="UP001558613"/>
    </source>
</evidence>
<keyword evidence="1" id="KW-0472">Membrane</keyword>
<proteinExistence type="predicted"/>
<keyword evidence="1" id="KW-0812">Transmembrane</keyword>
<sequence length="75" mass="8298">MHVSHSFCLQKHSGPTFTSIIIIIIIIALQTTESCRHSEPCKHCSSALVIGHDNKSSRSQVQRCLVAAHLSCRRS</sequence>
<evidence type="ECO:0000256" key="1">
    <source>
        <dbReference type="SAM" id="Phobius"/>
    </source>
</evidence>
<accession>A0ABR3MN72</accession>
<dbReference type="Proteomes" id="UP001558613">
    <property type="component" value="Unassembled WGS sequence"/>
</dbReference>
<organism evidence="2 3">
    <name type="scientific">Cirrhinus molitorella</name>
    <name type="common">mud carp</name>
    <dbReference type="NCBI Taxonomy" id="172907"/>
    <lineage>
        <taxon>Eukaryota</taxon>
        <taxon>Metazoa</taxon>
        <taxon>Chordata</taxon>
        <taxon>Craniata</taxon>
        <taxon>Vertebrata</taxon>
        <taxon>Euteleostomi</taxon>
        <taxon>Actinopterygii</taxon>
        <taxon>Neopterygii</taxon>
        <taxon>Teleostei</taxon>
        <taxon>Ostariophysi</taxon>
        <taxon>Cypriniformes</taxon>
        <taxon>Cyprinidae</taxon>
        <taxon>Labeoninae</taxon>
        <taxon>Labeonini</taxon>
        <taxon>Cirrhinus</taxon>
    </lineage>
</organism>
<feature type="transmembrane region" description="Helical" evidence="1">
    <location>
        <begin position="12"/>
        <end position="29"/>
    </location>
</feature>
<name>A0ABR3MN72_9TELE</name>
<reference evidence="2 3" key="1">
    <citation type="submission" date="2023-09" db="EMBL/GenBank/DDBJ databases">
        <authorList>
            <person name="Wang M."/>
        </authorList>
    </citation>
    <scope>NUCLEOTIDE SEQUENCE [LARGE SCALE GENOMIC DNA]</scope>
    <source>
        <strain evidence="2">GT-2023</strain>
        <tissue evidence="2">Liver</tissue>
    </source>
</reference>
<dbReference type="EMBL" id="JAYMGO010000011">
    <property type="protein sequence ID" value="KAL1266081.1"/>
    <property type="molecule type" value="Genomic_DNA"/>
</dbReference>
<comment type="caution">
    <text evidence="2">The sequence shown here is derived from an EMBL/GenBank/DDBJ whole genome shotgun (WGS) entry which is preliminary data.</text>
</comment>
<gene>
    <name evidence="2" type="ORF">QQF64_004108</name>
</gene>
<keyword evidence="1" id="KW-1133">Transmembrane helix</keyword>
<evidence type="ECO:0008006" key="4">
    <source>
        <dbReference type="Google" id="ProtNLM"/>
    </source>
</evidence>